<gene>
    <name evidence="2" type="ORF">NEOLEDRAFT_1119325</name>
</gene>
<evidence type="ECO:0000259" key="1">
    <source>
        <dbReference type="Pfam" id="PF20149"/>
    </source>
</evidence>
<sequence>MITARGTQLRSEVKSKCRTLVPVLYGLYDATQKPDQQETRDKVARLLDGNTFIFKDPFTRSGAYMHPIIQSVINEMWFANKNDEGVVYSEYFEVDVTSTRRGSAKRIGIPLVTITLVLTAVQCALEEWVSGQRNDIQFTEAAYGQKFEDNLKELDTFDQKTKDQEIIPRIQGNLLKRARAYAKAPMENPHQMALQEDDYEAAIRDWEVNGGGYDSE</sequence>
<dbReference type="Pfam" id="PF20149">
    <property type="entry name" value="DUF6532"/>
    <property type="match status" value="1"/>
</dbReference>
<dbReference type="AlphaFoldDB" id="A0A165QPJ5"/>
<evidence type="ECO:0000313" key="2">
    <source>
        <dbReference type="EMBL" id="KZT22703.1"/>
    </source>
</evidence>
<name>A0A165QPJ5_9AGAM</name>
<dbReference type="OrthoDB" id="2670504at2759"/>
<organism evidence="2 3">
    <name type="scientific">Neolentinus lepideus HHB14362 ss-1</name>
    <dbReference type="NCBI Taxonomy" id="1314782"/>
    <lineage>
        <taxon>Eukaryota</taxon>
        <taxon>Fungi</taxon>
        <taxon>Dikarya</taxon>
        <taxon>Basidiomycota</taxon>
        <taxon>Agaricomycotina</taxon>
        <taxon>Agaricomycetes</taxon>
        <taxon>Gloeophyllales</taxon>
        <taxon>Gloeophyllaceae</taxon>
        <taxon>Neolentinus</taxon>
    </lineage>
</organism>
<feature type="domain" description="DUF6532" evidence="1">
    <location>
        <begin position="1"/>
        <end position="157"/>
    </location>
</feature>
<reference evidence="2 3" key="1">
    <citation type="journal article" date="2016" name="Mol. Biol. Evol.">
        <title>Comparative Genomics of Early-Diverging Mushroom-Forming Fungi Provides Insights into the Origins of Lignocellulose Decay Capabilities.</title>
        <authorList>
            <person name="Nagy L.G."/>
            <person name="Riley R."/>
            <person name="Tritt A."/>
            <person name="Adam C."/>
            <person name="Daum C."/>
            <person name="Floudas D."/>
            <person name="Sun H."/>
            <person name="Yadav J.S."/>
            <person name="Pangilinan J."/>
            <person name="Larsson K.H."/>
            <person name="Matsuura K."/>
            <person name="Barry K."/>
            <person name="Labutti K."/>
            <person name="Kuo R."/>
            <person name="Ohm R.A."/>
            <person name="Bhattacharya S.S."/>
            <person name="Shirouzu T."/>
            <person name="Yoshinaga Y."/>
            <person name="Martin F.M."/>
            <person name="Grigoriev I.V."/>
            <person name="Hibbett D.S."/>
        </authorList>
    </citation>
    <scope>NUCLEOTIDE SEQUENCE [LARGE SCALE GENOMIC DNA]</scope>
    <source>
        <strain evidence="2 3">HHB14362 ss-1</strain>
    </source>
</reference>
<evidence type="ECO:0000313" key="3">
    <source>
        <dbReference type="Proteomes" id="UP000076761"/>
    </source>
</evidence>
<protein>
    <recommendedName>
        <fullName evidence="1">DUF6532 domain-containing protein</fullName>
    </recommendedName>
</protein>
<dbReference type="InParanoid" id="A0A165QPJ5"/>
<dbReference type="Proteomes" id="UP000076761">
    <property type="component" value="Unassembled WGS sequence"/>
</dbReference>
<dbReference type="STRING" id="1314782.A0A165QPJ5"/>
<dbReference type="EMBL" id="KV425593">
    <property type="protein sequence ID" value="KZT22703.1"/>
    <property type="molecule type" value="Genomic_DNA"/>
</dbReference>
<accession>A0A165QPJ5</accession>
<proteinExistence type="predicted"/>
<keyword evidence="3" id="KW-1185">Reference proteome</keyword>
<dbReference type="InterPro" id="IPR045341">
    <property type="entry name" value="DUF6532"/>
</dbReference>